<evidence type="ECO:0000313" key="2">
    <source>
        <dbReference type="EMBL" id="GAA0151483.1"/>
    </source>
</evidence>
<feature type="region of interest" description="Disordered" evidence="1">
    <location>
        <begin position="32"/>
        <end position="85"/>
    </location>
</feature>
<reference evidence="2 3" key="1">
    <citation type="submission" date="2024-01" db="EMBL/GenBank/DDBJ databases">
        <title>The complete chloroplast genome sequence of Lithospermum erythrorhizon: insights into the phylogenetic relationship among Boraginaceae species and the maternal lineages of purple gromwells.</title>
        <authorList>
            <person name="Okada T."/>
            <person name="Watanabe K."/>
        </authorList>
    </citation>
    <scope>NUCLEOTIDE SEQUENCE [LARGE SCALE GENOMIC DNA]</scope>
</reference>
<accession>A0AAV3PK28</accession>
<comment type="caution">
    <text evidence="2">The sequence shown here is derived from an EMBL/GenBank/DDBJ whole genome shotgun (WGS) entry which is preliminary data.</text>
</comment>
<gene>
    <name evidence="2" type="ORF">LIER_10192</name>
</gene>
<sequence length="85" mass="9425">MPFTARLNDVPIPTEFILPQFTQYIGRTFKAQQGSHRLGISKGIGDKISRKDPIPPPPQKRVGSLRSIQLAATHGRPDTPASHHF</sequence>
<keyword evidence="3" id="KW-1185">Reference proteome</keyword>
<evidence type="ECO:0000313" key="3">
    <source>
        <dbReference type="Proteomes" id="UP001454036"/>
    </source>
</evidence>
<name>A0AAV3PK28_LITER</name>
<feature type="compositionally biased region" description="Basic and acidic residues" evidence="1">
    <location>
        <begin position="44"/>
        <end position="53"/>
    </location>
</feature>
<organism evidence="2 3">
    <name type="scientific">Lithospermum erythrorhizon</name>
    <name type="common">Purple gromwell</name>
    <name type="synonym">Lithospermum officinale var. erythrorhizon</name>
    <dbReference type="NCBI Taxonomy" id="34254"/>
    <lineage>
        <taxon>Eukaryota</taxon>
        <taxon>Viridiplantae</taxon>
        <taxon>Streptophyta</taxon>
        <taxon>Embryophyta</taxon>
        <taxon>Tracheophyta</taxon>
        <taxon>Spermatophyta</taxon>
        <taxon>Magnoliopsida</taxon>
        <taxon>eudicotyledons</taxon>
        <taxon>Gunneridae</taxon>
        <taxon>Pentapetalae</taxon>
        <taxon>asterids</taxon>
        <taxon>lamiids</taxon>
        <taxon>Boraginales</taxon>
        <taxon>Boraginaceae</taxon>
        <taxon>Boraginoideae</taxon>
        <taxon>Lithospermeae</taxon>
        <taxon>Lithospermum</taxon>
    </lineage>
</organism>
<dbReference type="Proteomes" id="UP001454036">
    <property type="component" value="Unassembled WGS sequence"/>
</dbReference>
<dbReference type="AlphaFoldDB" id="A0AAV3PK28"/>
<proteinExistence type="predicted"/>
<protein>
    <submittedName>
        <fullName evidence="2">Uncharacterized protein</fullName>
    </submittedName>
</protein>
<evidence type="ECO:0000256" key="1">
    <source>
        <dbReference type="SAM" id="MobiDB-lite"/>
    </source>
</evidence>
<dbReference type="EMBL" id="BAABME010001795">
    <property type="protein sequence ID" value="GAA0151483.1"/>
    <property type="molecule type" value="Genomic_DNA"/>
</dbReference>